<proteinExistence type="predicted"/>
<comment type="caution">
    <text evidence="1">The sequence shown here is derived from an EMBL/GenBank/DDBJ whole genome shotgun (WGS) entry which is preliminary data.</text>
</comment>
<dbReference type="Proteomes" id="UP001499915">
    <property type="component" value="Unassembled WGS sequence"/>
</dbReference>
<dbReference type="EMBL" id="BAAAET010000001">
    <property type="protein sequence ID" value="GAA0681580.1"/>
    <property type="molecule type" value="Genomic_DNA"/>
</dbReference>
<evidence type="ECO:0000313" key="1">
    <source>
        <dbReference type="EMBL" id="GAA0681580.1"/>
    </source>
</evidence>
<keyword evidence="2" id="KW-1185">Reference proteome</keyword>
<organism evidence="1 2">
    <name type="scientific">Marinobacterium maritimum</name>
    <dbReference type="NCBI Taxonomy" id="500162"/>
    <lineage>
        <taxon>Bacteria</taxon>
        <taxon>Pseudomonadati</taxon>
        <taxon>Pseudomonadota</taxon>
        <taxon>Gammaproteobacteria</taxon>
        <taxon>Oceanospirillales</taxon>
        <taxon>Oceanospirillaceae</taxon>
        <taxon>Marinobacterium</taxon>
    </lineage>
</organism>
<protein>
    <submittedName>
        <fullName evidence="1">Uncharacterized protein</fullName>
    </submittedName>
</protein>
<accession>A0ABP3TC67</accession>
<gene>
    <name evidence="1" type="ORF">GCM10009104_02820</name>
</gene>
<sequence length="62" mass="6777">MIPIKIETPAISQTNILGSNIISTPTKTRRKPGSINRYTEPGFCAIPLQVDAIGHILTLFID</sequence>
<name>A0ABP3TC67_9GAMM</name>
<reference evidence="2" key="1">
    <citation type="journal article" date="2019" name="Int. J. Syst. Evol. Microbiol.">
        <title>The Global Catalogue of Microorganisms (GCM) 10K type strain sequencing project: providing services to taxonomists for standard genome sequencing and annotation.</title>
        <authorList>
            <consortium name="The Broad Institute Genomics Platform"/>
            <consortium name="The Broad Institute Genome Sequencing Center for Infectious Disease"/>
            <person name="Wu L."/>
            <person name="Ma J."/>
        </authorList>
    </citation>
    <scope>NUCLEOTIDE SEQUENCE [LARGE SCALE GENOMIC DNA]</scope>
    <source>
        <strain evidence="2">JCM 15134</strain>
    </source>
</reference>
<evidence type="ECO:0000313" key="2">
    <source>
        <dbReference type="Proteomes" id="UP001499915"/>
    </source>
</evidence>